<dbReference type="InterPro" id="IPR011805">
    <property type="entry name" value="RNase_R"/>
</dbReference>
<dbReference type="Gene3D" id="2.40.50.140">
    <property type="entry name" value="Nucleic acid-binding proteins"/>
    <property type="match status" value="2"/>
</dbReference>
<dbReference type="PANTHER" id="PTHR23355">
    <property type="entry name" value="RIBONUCLEASE"/>
    <property type="match status" value="1"/>
</dbReference>
<dbReference type="PROSITE" id="PS50126">
    <property type="entry name" value="S1"/>
    <property type="match status" value="1"/>
</dbReference>
<dbReference type="GO" id="GO:0003723">
    <property type="term" value="F:RNA binding"/>
    <property type="evidence" value="ECO:0007669"/>
    <property type="project" value="UniProtKB-UniRule"/>
</dbReference>
<dbReference type="Pfam" id="PF00773">
    <property type="entry name" value="RNB"/>
    <property type="match status" value="1"/>
</dbReference>
<evidence type="ECO:0000256" key="4">
    <source>
        <dbReference type="ARBA" id="ARBA00022722"/>
    </source>
</evidence>
<dbReference type="HAMAP" id="MF_01895">
    <property type="entry name" value="RNase_R"/>
    <property type="match status" value="1"/>
</dbReference>
<feature type="region of interest" description="Disordered" evidence="9">
    <location>
        <begin position="786"/>
        <end position="846"/>
    </location>
</feature>
<gene>
    <name evidence="8" type="primary">rnr</name>
    <name evidence="11" type="ORF">YC6258_02335</name>
</gene>
<dbReference type="InterPro" id="IPR012340">
    <property type="entry name" value="NA-bd_OB-fold"/>
</dbReference>
<dbReference type="NCBIfam" id="TIGR00358">
    <property type="entry name" value="3_prime_RNase"/>
    <property type="match status" value="1"/>
</dbReference>
<dbReference type="InterPro" id="IPR050180">
    <property type="entry name" value="RNR_Ribonuclease"/>
</dbReference>
<dbReference type="NCBIfam" id="TIGR02063">
    <property type="entry name" value="RNase_R"/>
    <property type="match status" value="1"/>
</dbReference>
<evidence type="ECO:0000259" key="10">
    <source>
        <dbReference type="PROSITE" id="PS50126"/>
    </source>
</evidence>
<keyword evidence="5 8" id="KW-0378">Hydrolase</keyword>
<evidence type="ECO:0000256" key="2">
    <source>
        <dbReference type="ARBA" id="ARBA00004496"/>
    </source>
</evidence>
<dbReference type="SMART" id="SM00955">
    <property type="entry name" value="RNB"/>
    <property type="match status" value="1"/>
</dbReference>
<dbReference type="InterPro" id="IPR013223">
    <property type="entry name" value="RNase_B_OB_dom"/>
</dbReference>
<dbReference type="SMART" id="SM00357">
    <property type="entry name" value="CSP"/>
    <property type="match status" value="1"/>
</dbReference>
<comment type="catalytic activity">
    <reaction evidence="1 8">
        <text>Exonucleolytic cleavage in the 3'- to 5'-direction to yield nucleoside 5'-phosphates.</text>
        <dbReference type="EC" id="3.1.13.1"/>
    </reaction>
</comment>
<keyword evidence="12" id="KW-1185">Reference proteome</keyword>
<dbReference type="SMART" id="SM00316">
    <property type="entry name" value="S1"/>
    <property type="match status" value="1"/>
</dbReference>
<evidence type="ECO:0000256" key="6">
    <source>
        <dbReference type="ARBA" id="ARBA00022839"/>
    </source>
</evidence>
<dbReference type="PANTHER" id="PTHR23355:SF9">
    <property type="entry name" value="DIS3-LIKE EXONUCLEASE 2"/>
    <property type="match status" value="1"/>
</dbReference>
<proteinExistence type="inferred from homology"/>
<dbReference type="EMBL" id="CP007142">
    <property type="protein sequence ID" value="AJQ94373.1"/>
    <property type="molecule type" value="Genomic_DNA"/>
</dbReference>
<keyword evidence="6 8" id="KW-0269">Exonuclease</keyword>
<evidence type="ECO:0000313" key="11">
    <source>
        <dbReference type="EMBL" id="AJQ94373.1"/>
    </source>
</evidence>
<evidence type="ECO:0000313" key="12">
    <source>
        <dbReference type="Proteomes" id="UP000032266"/>
    </source>
</evidence>
<dbReference type="STRING" id="1445510.YC6258_02335"/>
<accession>A0A0C5VLY8</accession>
<evidence type="ECO:0000256" key="9">
    <source>
        <dbReference type="SAM" id="MobiDB-lite"/>
    </source>
</evidence>
<dbReference type="InterPro" id="IPR004476">
    <property type="entry name" value="RNase_II/RNase_R"/>
</dbReference>
<dbReference type="InterPro" id="IPR022966">
    <property type="entry name" value="RNase_II/R_CS"/>
</dbReference>
<dbReference type="SUPFAM" id="SSF50249">
    <property type="entry name" value="Nucleic acid-binding proteins"/>
    <property type="match status" value="4"/>
</dbReference>
<evidence type="ECO:0000256" key="8">
    <source>
        <dbReference type="HAMAP-Rule" id="MF_01895"/>
    </source>
</evidence>
<dbReference type="Pfam" id="PF00575">
    <property type="entry name" value="S1"/>
    <property type="match status" value="1"/>
</dbReference>
<dbReference type="PROSITE" id="PS01175">
    <property type="entry name" value="RIBONUCLEASE_II"/>
    <property type="match status" value="1"/>
</dbReference>
<dbReference type="Proteomes" id="UP000032266">
    <property type="component" value="Chromosome"/>
</dbReference>
<dbReference type="GO" id="GO:0005829">
    <property type="term" value="C:cytosol"/>
    <property type="evidence" value="ECO:0007669"/>
    <property type="project" value="UniProtKB-ARBA"/>
</dbReference>
<evidence type="ECO:0000256" key="1">
    <source>
        <dbReference type="ARBA" id="ARBA00001849"/>
    </source>
</evidence>
<evidence type="ECO:0000256" key="3">
    <source>
        <dbReference type="ARBA" id="ARBA00022490"/>
    </source>
</evidence>
<feature type="compositionally biased region" description="Basic residues" evidence="9">
    <location>
        <begin position="807"/>
        <end position="827"/>
    </location>
</feature>
<feature type="domain" description="S1 motif" evidence="10">
    <location>
        <begin position="699"/>
        <end position="780"/>
    </location>
</feature>
<evidence type="ECO:0000256" key="5">
    <source>
        <dbReference type="ARBA" id="ARBA00022801"/>
    </source>
</evidence>
<evidence type="ECO:0000256" key="7">
    <source>
        <dbReference type="ARBA" id="ARBA00022884"/>
    </source>
</evidence>
<comment type="function">
    <text evidence="8">3'-5' exoribonuclease that releases 5'-nucleoside monophosphates and is involved in maturation of structured RNAs.</text>
</comment>
<comment type="similarity">
    <text evidence="8">Belongs to the RNR ribonuclease family. RNase R subfamily.</text>
</comment>
<dbReference type="InterPro" id="IPR001900">
    <property type="entry name" value="RNase_II/R"/>
</dbReference>
<keyword evidence="3 8" id="KW-0963">Cytoplasm</keyword>
<dbReference type="InterPro" id="IPR040476">
    <property type="entry name" value="CSD2"/>
</dbReference>
<dbReference type="HOGENOM" id="CLU_002333_7_0_6"/>
<organism evidence="11 12">
    <name type="scientific">Gynuella sunshinyii YC6258</name>
    <dbReference type="NCBI Taxonomy" id="1445510"/>
    <lineage>
        <taxon>Bacteria</taxon>
        <taxon>Pseudomonadati</taxon>
        <taxon>Pseudomonadota</taxon>
        <taxon>Gammaproteobacteria</taxon>
        <taxon>Oceanospirillales</taxon>
        <taxon>Saccharospirillaceae</taxon>
        <taxon>Gynuella</taxon>
    </lineage>
</organism>
<dbReference type="Pfam" id="PF17876">
    <property type="entry name" value="CSD2"/>
    <property type="match status" value="1"/>
</dbReference>
<dbReference type="CDD" id="cd04471">
    <property type="entry name" value="S1_RNase_R"/>
    <property type="match status" value="1"/>
</dbReference>
<dbReference type="GO" id="GO:0006402">
    <property type="term" value="P:mRNA catabolic process"/>
    <property type="evidence" value="ECO:0007669"/>
    <property type="project" value="TreeGrafter"/>
</dbReference>
<dbReference type="PATRIC" id="fig|1445510.3.peg.2291"/>
<protein>
    <recommendedName>
        <fullName evidence="8">Ribonuclease R</fullName>
        <shortName evidence="8">RNase R</shortName>
        <ecNumber evidence="8">3.1.13.1</ecNumber>
    </recommendedName>
</protein>
<name>A0A0C5VLY8_9GAMM</name>
<dbReference type="InterPro" id="IPR011129">
    <property type="entry name" value="CSD"/>
</dbReference>
<dbReference type="KEGG" id="gsn:YC6258_02335"/>
<dbReference type="Pfam" id="PF08206">
    <property type="entry name" value="OB_RNB"/>
    <property type="match status" value="1"/>
</dbReference>
<dbReference type="GO" id="GO:0008859">
    <property type="term" value="F:exoribonuclease II activity"/>
    <property type="evidence" value="ECO:0007669"/>
    <property type="project" value="UniProtKB-UniRule"/>
</dbReference>
<dbReference type="RefSeq" id="WP_245627033.1">
    <property type="nucleotide sequence ID" value="NZ_CP007142.1"/>
</dbReference>
<comment type="subcellular location">
    <subcellularLocation>
        <location evidence="2 8">Cytoplasm</location>
    </subcellularLocation>
</comment>
<dbReference type="EC" id="3.1.13.1" evidence="8"/>
<keyword evidence="7 8" id="KW-0694">RNA-binding</keyword>
<sequence>MELCLSGPASILFYLNHLLATMPINYSYKRTATISRQKKNRAAIKDPHARREAENYADPIPSREFILTHLQERNGPASHPELCQALNLTTDNQIEALRRRLIAMVRDGQIRCSRNGAFGLIDKMNLAKGRVQGHQDGYGFLIAEDGRKDIYLNSNQMSCVFDGDVVLVRETERDFRGRMEGKIVDVLERNTHQLVCRYHEQSGIGFGCPENRKIHHDILIKPGTSAGATDGDIVLIEIVEQPRFRHQPIGKVVEVMGKHLDPGMEIDIALQTFAIPHDWPEEVEQQARLFKSDVSSKDKQGRVDLSKYPLVTIDGEDARDFDDAVYARRTREGDWKLFVAIADVSHYVKPDSALDQEAFNRGTSVYFPERVVPMLPEVLSNGLCSLNPHVDRLAICCEMTFGPRGALKEYKFYEALIHSHARLTYNQVAAMLMDPDLEKADALRQQFSDVLPSLETLHELYKVLRKLRNKRGAIDFETQETRIVFNDNQKIDRIVPVERNDAHKLIEECMLAANTCAADFLNTLDIPALYRVHAGPSFEKLENLRSYLAELGLEIGGGLKPSPADYQKLLLQIKDRDDFDLIQTVLLRSLSQAVYQPQNEGHFGLGYDAYTHFTSPIRRYPDLLVHRAIHSVIHSGRRTSLVKRVKDTPKADSAVSYPYDLAKMLMFGEHCSMTERRADEATWDVIAWLKCEYIEDHIGDVFTGTVASVVTFGLFVQLDEIFVEGLIHVTSLNSDYYVFDPAGHRLVGERTRTVYSLGDKVSVRVARVNLDERKIDFELENQIKTARRTAASRKSSTKTSKESGKKPAAKASKHKSKSKSGKASKHAPKADFGKTRSRSKRKKTNG</sequence>
<reference evidence="11 12" key="1">
    <citation type="submission" date="2014-01" db="EMBL/GenBank/DDBJ databases">
        <title>Full genme sequencing of cellulolytic bacterium Gynuella sunshinyii YC6258T gen. nov., sp. nov.</title>
        <authorList>
            <person name="Khan H."/>
            <person name="Chung E.J."/>
            <person name="Chung Y.R."/>
        </authorList>
    </citation>
    <scope>NUCLEOTIDE SEQUENCE [LARGE SCALE GENOMIC DNA]</scope>
    <source>
        <strain evidence="11 12">YC6258</strain>
    </source>
</reference>
<keyword evidence="4 8" id="KW-0540">Nuclease</keyword>
<feature type="compositionally biased region" description="Basic residues" evidence="9">
    <location>
        <begin position="835"/>
        <end position="846"/>
    </location>
</feature>
<dbReference type="InterPro" id="IPR003029">
    <property type="entry name" value="S1_domain"/>
</dbReference>
<dbReference type="AlphaFoldDB" id="A0A0C5VLY8"/>